<dbReference type="EMBL" id="MN739194">
    <property type="protein sequence ID" value="QHS92993.1"/>
    <property type="molecule type" value="Genomic_DNA"/>
</dbReference>
<name>A0A6C0BP12_9ZZZZ</name>
<proteinExistence type="predicted"/>
<evidence type="ECO:0000313" key="1">
    <source>
        <dbReference type="EMBL" id="QHS92993.1"/>
    </source>
</evidence>
<dbReference type="AlphaFoldDB" id="A0A6C0BP12"/>
<sequence length="37" mass="4394">MIDPRIPGILTITLTMQSIDVIVNILRQDRDYYCHYI</sequence>
<reference evidence="1" key="1">
    <citation type="journal article" date="2020" name="Nature">
        <title>Giant virus diversity and host interactions through global metagenomics.</title>
        <authorList>
            <person name="Schulz F."/>
            <person name="Roux S."/>
            <person name="Paez-Espino D."/>
            <person name="Jungbluth S."/>
            <person name="Walsh D.A."/>
            <person name="Denef V.J."/>
            <person name="McMahon K.D."/>
            <person name="Konstantinidis K.T."/>
            <person name="Eloe-Fadrosh E.A."/>
            <person name="Kyrpides N.C."/>
            <person name="Woyke T."/>
        </authorList>
    </citation>
    <scope>NUCLEOTIDE SEQUENCE</scope>
    <source>
        <strain evidence="1">GVMAG-M-3300017651-5</strain>
    </source>
</reference>
<accession>A0A6C0BP12</accession>
<organism evidence="1">
    <name type="scientific">viral metagenome</name>
    <dbReference type="NCBI Taxonomy" id="1070528"/>
    <lineage>
        <taxon>unclassified sequences</taxon>
        <taxon>metagenomes</taxon>
        <taxon>organismal metagenomes</taxon>
    </lineage>
</organism>
<protein>
    <submittedName>
        <fullName evidence="1">Uncharacterized protein</fullName>
    </submittedName>
</protein>